<accession>A0A4Q1BW36</accession>
<feature type="transmembrane region" description="Helical" evidence="11">
    <location>
        <begin position="1132"/>
        <end position="1151"/>
    </location>
</feature>
<evidence type="ECO:0000256" key="7">
    <source>
        <dbReference type="ARBA" id="ARBA00022989"/>
    </source>
</evidence>
<dbReference type="PROSITE" id="PS50929">
    <property type="entry name" value="ABC_TM1F"/>
    <property type="match status" value="2"/>
</dbReference>
<dbReference type="SMART" id="SM00382">
    <property type="entry name" value="AAA"/>
    <property type="match status" value="2"/>
</dbReference>
<dbReference type="InterPro" id="IPR003439">
    <property type="entry name" value="ABC_transporter-like_ATP-bd"/>
</dbReference>
<dbReference type="GO" id="GO:0140359">
    <property type="term" value="F:ABC-type transporter activity"/>
    <property type="evidence" value="ECO:0007669"/>
    <property type="project" value="InterPro"/>
</dbReference>
<feature type="domain" description="ABC transporter" evidence="12">
    <location>
        <begin position="1335"/>
        <end position="1621"/>
    </location>
</feature>
<sequence>MTHLWSCDSVWDGKDFTPCFWSRLNYLPFFLITISATYITFFSIRNYILSRKPSPSLSPDTLISPQADVNLSRLEANVILSALASNLLPLQQDATSEKPIPVEEAQAIIEEFRSIESPDAKRWEKVGRIIGIAGGSIYLAVQLASSIITNRWLDIAFPMWICLLALLPSAPITPLITLHLVPALLLLRHHVITGGVGAIEFVPIVVELLYWLVLISIPYTPKLDRLLAGGRTKGGGSSGSYGAKLPRHLEEPTSAFSKASYMFMLPFLFKHYFKTVALSDIPAMREDDSTSACLGAWRAFQASRDHSHEKKHGNKRKRNLALDLVIFFNPETRTQMAWSILFVFLQYLPPTGLRLLLRYVKERTSESDPYVPYLYVAMMAAGQCLGVVAIGQCLYIGRRLCIRLRSVIIAEVFTKALRRRGVVDVTKKTEIGKDGLPVPDSAAGATDGKIANLVSVDAFQISEICAYGFYMASAPTGVILNCILLYNTLGLASVAGIAVLVALIPLQALIGRLTTIVQRRLMSSTDARLQAVTEVIAHIKLIKFNAWEEKFYDRMSITRTKELQVLSQKFGILVLTSIVVWGTPVLVTACAFAVHSLILKQPLTADRAFSSLILFNMMRDPLALFQDTLTRLLQASTSCGRIQEFLEEPETLKYSQVTHPGPDDPQIGFRGAVVGYTTLQDSNNPIDTHEHEPFFLGELDISFPPGQLSLVVGPVGSGKTTLLASLLGETTLVKGQIFMPDDHANREACPVDPLTGLSDTVAFCDQTAWLIGASIKDNITFGSPWDAERYATVVDACALKRDFEIFDLGDETEVGEKGTTCSGGQKARIALARALYSSARTILLDDVLSAVDAQTGRHLFTHCLQGPLVQGRTIILVTHAVSLVAPAASFVVILDSGSVMASGPPSQLISSGLLDCPEDDVSSGSGSTTLSPIESTASDSPTSDRTKVDIIEENLNDIPTDNLEQAKQVDKDQAVPGISKQLVATESQGEGMVSYKTYKMYFTAMGGIPFWVILIAAFGLSQVTQVGSTAWIRDWANAYDSRAEILSWVTSRSTGFYLVVYVAISGLYLTFVATRVGIAMLGSLTASKRLYRRLLRRILGAKMRFFDSTPSGRIMNRLSKDMSSIDIEATEIMVYFANTVLSCAAIIIVIVLSTPAFLFAMTVITIMYWIVGALYVATSREIKRMDSVTRSPLFISFSEGLVGMATIRSYGDSARFMRKIFQELDQNLRCFWYLWQANRVLNNFSNFVGSLVTVFACVFALNNPSMNAGAVGFSITYALSFTEYVLWVVRLYAASEMSMNSVERVGEYLELEAEEDQNQKGEEPPAYWPSRDGSVVVENLTCRYAPQLDPVLRDVSFTIGPREKIGICGRTGSGKSTLALSFFRFLHQERGRIVIDGIDIAKLSLTTLRSRLTILPQEAQLFSGSIRDNLDPFGQHEDNEIWDALRQCGLAGKTPFVSRAPSRSGSRLNLSKLSTPTRGHPNAERSLGEREETEGSEDGSEVGEKVTIRSLEEKVAVGGKNFSQGQRQLLALARGLLKLRSSSFLVMDESTANLDHRTDQTIQNVLRTGLADIQMLVIAHRLMTVCGLDKILVLDHGQVVEFGTPYDLMQRDGPFRDLCRQSGEEGQLLELATRVHEAKGDM</sequence>
<keyword evidence="8 11" id="KW-0472">Membrane</keyword>
<dbReference type="CDD" id="cd03244">
    <property type="entry name" value="ABCC_MRP_domain2"/>
    <property type="match status" value="1"/>
</dbReference>
<evidence type="ECO:0000256" key="4">
    <source>
        <dbReference type="ARBA" id="ARBA00022737"/>
    </source>
</evidence>
<evidence type="ECO:0000256" key="1">
    <source>
        <dbReference type="ARBA" id="ARBA00004141"/>
    </source>
</evidence>
<feature type="region of interest" description="Disordered" evidence="10">
    <location>
        <begin position="912"/>
        <end position="946"/>
    </location>
</feature>
<feature type="transmembrane region" description="Helical" evidence="11">
    <location>
        <begin position="373"/>
        <end position="396"/>
    </location>
</feature>
<feature type="transmembrane region" description="Helical" evidence="11">
    <location>
        <begin position="1157"/>
        <end position="1177"/>
    </location>
</feature>
<dbReference type="STRING" id="5217.A0A4Q1BW36"/>
<feature type="compositionally biased region" description="Polar residues" evidence="10">
    <location>
        <begin position="1461"/>
        <end position="1477"/>
    </location>
</feature>
<protein>
    <submittedName>
        <fullName evidence="14">ATP-binding cassette transporter</fullName>
    </submittedName>
</protein>
<dbReference type="Gene3D" id="1.20.1560.10">
    <property type="entry name" value="ABC transporter type 1, transmembrane domain"/>
    <property type="match status" value="2"/>
</dbReference>
<dbReference type="CDD" id="cd18596">
    <property type="entry name" value="ABC_6TM_VMR1_D1_like"/>
    <property type="match status" value="1"/>
</dbReference>
<dbReference type="SUPFAM" id="SSF52540">
    <property type="entry name" value="P-loop containing nucleoside triphosphate hydrolases"/>
    <property type="match status" value="2"/>
</dbReference>
<dbReference type="PROSITE" id="PS00211">
    <property type="entry name" value="ABC_TRANSPORTER_1"/>
    <property type="match status" value="2"/>
</dbReference>
<keyword evidence="2" id="KW-0813">Transport</keyword>
<dbReference type="Pfam" id="PF00005">
    <property type="entry name" value="ABC_tran"/>
    <property type="match status" value="2"/>
</dbReference>
<dbReference type="Gene3D" id="3.40.50.300">
    <property type="entry name" value="P-loop containing nucleotide triphosphate hydrolases"/>
    <property type="match status" value="2"/>
</dbReference>
<evidence type="ECO:0000313" key="15">
    <source>
        <dbReference type="Proteomes" id="UP000289152"/>
    </source>
</evidence>
<dbReference type="PANTHER" id="PTHR24223">
    <property type="entry name" value="ATP-BINDING CASSETTE SUB-FAMILY C"/>
    <property type="match status" value="1"/>
</dbReference>
<dbReference type="SUPFAM" id="SSF90123">
    <property type="entry name" value="ABC transporter transmembrane region"/>
    <property type="match status" value="2"/>
</dbReference>
<proteinExistence type="predicted"/>
<dbReference type="VEuPathDB" id="FungiDB:TREMEDRAFT_71966"/>
<dbReference type="CDD" id="cd03250">
    <property type="entry name" value="ABCC_MRP_domain1"/>
    <property type="match status" value="1"/>
</dbReference>
<keyword evidence="15" id="KW-1185">Reference proteome</keyword>
<evidence type="ECO:0000256" key="9">
    <source>
        <dbReference type="ARBA" id="ARBA00023180"/>
    </source>
</evidence>
<feature type="transmembrane region" description="Helical" evidence="11">
    <location>
        <begin position="155"/>
        <end position="187"/>
    </location>
</feature>
<dbReference type="InterPro" id="IPR050173">
    <property type="entry name" value="ABC_transporter_C-like"/>
</dbReference>
<keyword evidence="3 11" id="KW-0812">Transmembrane</keyword>
<keyword evidence="4" id="KW-0677">Repeat</keyword>
<dbReference type="GO" id="GO:0005524">
    <property type="term" value="F:ATP binding"/>
    <property type="evidence" value="ECO:0007669"/>
    <property type="project" value="UniProtKB-KW"/>
</dbReference>
<evidence type="ECO:0000256" key="11">
    <source>
        <dbReference type="SAM" id="Phobius"/>
    </source>
</evidence>
<name>A0A4Q1BW36_TREME</name>
<evidence type="ECO:0000259" key="12">
    <source>
        <dbReference type="PROSITE" id="PS50893"/>
    </source>
</evidence>
<feature type="transmembrane region" description="Helical" evidence="11">
    <location>
        <begin position="492"/>
        <end position="513"/>
    </location>
</feature>
<feature type="transmembrane region" description="Helical" evidence="11">
    <location>
        <begin position="199"/>
        <end position="219"/>
    </location>
</feature>
<organism evidence="14 15">
    <name type="scientific">Tremella mesenterica</name>
    <name type="common">Jelly fungus</name>
    <dbReference type="NCBI Taxonomy" id="5217"/>
    <lineage>
        <taxon>Eukaryota</taxon>
        <taxon>Fungi</taxon>
        <taxon>Dikarya</taxon>
        <taxon>Basidiomycota</taxon>
        <taxon>Agaricomycotina</taxon>
        <taxon>Tremellomycetes</taxon>
        <taxon>Tremellales</taxon>
        <taxon>Tremellaceae</taxon>
        <taxon>Tremella</taxon>
    </lineage>
</organism>
<evidence type="ECO:0000256" key="2">
    <source>
        <dbReference type="ARBA" id="ARBA00022448"/>
    </source>
</evidence>
<feature type="region of interest" description="Disordered" evidence="10">
    <location>
        <begin position="1456"/>
        <end position="1505"/>
    </location>
</feature>
<dbReference type="GO" id="GO:0016887">
    <property type="term" value="F:ATP hydrolysis activity"/>
    <property type="evidence" value="ECO:0007669"/>
    <property type="project" value="InterPro"/>
</dbReference>
<dbReference type="CDD" id="cd18604">
    <property type="entry name" value="ABC_6TM_VMR1_D2_like"/>
    <property type="match status" value="1"/>
</dbReference>
<gene>
    <name evidence="14" type="ORF">M231_00355</name>
</gene>
<dbReference type="OrthoDB" id="6500128at2759"/>
<feature type="domain" description="ABC transmembrane type-1" evidence="13">
    <location>
        <begin position="336"/>
        <end position="634"/>
    </location>
</feature>
<evidence type="ECO:0000256" key="5">
    <source>
        <dbReference type="ARBA" id="ARBA00022741"/>
    </source>
</evidence>
<reference evidence="14 15" key="1">
    <citation type="submission" date="2016-06" db="EMBL/GenBank/DDBJ databases">
        <title>Evolution of pathogenesis and genome organization in the Tremellales.</title>
        <authorList>
            <person name="Cuomo C."/>
            <person name="Litvintseva A."/>
            <person name="Heitman J."/>
            <person name="Chen Y."/>
            <person name="Sun S."/>
            <person name="Springer D."/>
            <person name="Dromer F."/>
            <person name="Young S."/>
            <person name="Zeng Q."/>
            <person name="Chapman S."/>
            <person name="Gujja S."/>
            <person name="Saif S."/>
            <person name="Birren B."/>
        </authorList>
    </citation>
    <scope>NUCLEOTIDE SEQUENCE [LARGE SCALE GENOMIC DNA]</scope>
    <source>
        <strain evidence="14 15">ATCC 28783</strain>
    </source>
</reference>
<evidence type="ECO:0000313" key="14">
    <source>
        <dbReference type="EMBL" id="RXK42365.1"/>
    </source>
</evidence>
<dbReference type="FunFam" id="1.20.1560.10:FF:000013">
    <property type="entry name" value="ABC transporter C family member 2"/>
    <property type="match status" value="1"/>
</dbReference>
<dbReference type="FunFam" id="3.40.50.300:FF:000825">
    <property type="entry name" value="ABC bile acid transporter"/>
    <property type="match status" value="1"/>
</dbReference>
<feature type="transmembrane region" description="Helical" evidence="11">
    <location>
        <begin position="464"/>
        <end position="486"/>
    </location>
</feature>
<dbReference type="PANTHER" id="PTHR24223:SF353">
    <property type="entry name" value="ABC TRANSPORTER ATP-BINDING PROTEIN_PERMEASE VMR1-RELATED"/>
    <property type="match status" value="1"/>
</dbReference>
<feature type="domain" description="ABC transporter" evidence="12">
    <location>
        <begin position="679"/>
        <end position="921"/>
    </location>
</feature>
<feature type="transmembrane region" description="Helical" evidence="11">
    <location>
        <begin position="1268"/>
        <end position="1289"/>
    </location>
</feature>
<feature type="transmembrane region" description="Helical" evidence="11">
    <location>
        <begin position="1244"/>
        <end position="1262"/>
    </location>
</feature>
<dbReference type="Pfam" id="PF00664">
    <property type="entry name" value="ABC_membrane"/>
    <property type="match status" value="2"/>
</dbReference>
<feature type="transmembrane region" description="Helical" evidence="11">
    <location>
        <begin position="873"/>
        <end position="894"/>
    </location>
</feature>
<keyword evidence="5" id="KW-0547">Nucleotide-binding</keyword>
<evidence type="ECO:0000256" key="6">
    <source>
        <dbReference type="ARBA" id="ARBA00022840"/>
    </source>
</evidence>
<dbReference type="InterPro" id="IPR003593">
    <property type="entry name" value="AAA+_ATPase"/>
</dbReference>
<dbReference type="Proteomes" id="UP000289152">
    <property type="component" value="Unassembled WGS sequence"/>
</dbReference>
<evidence type="ECO:0000259" key="13">
    <source>
        <dbReference type="PROSITE" id="PS50929"/>
    </source>
</evidence>
<dbReference type="InterPro" id="IPR027417">
    <property type="entry name" value="P-loop_NTPase"/>
</dbReference>
<feature type="transmembrane region" description="Helical" evidence="11">
    <location>
        <begin position="1000"/>
        <end position="1020"/>
    </location>
</feature>
<evidence type="ECO:0000256" key="3">
    <source>
        <dbReference type="ARBA" id="ARBA00022692"/>
    </source>
</evidence>
<feature type="compositionally biased region" description="Polar residues" evidence="10">
    <location>
        <begin position="922"/>
        <end position="941"/>
    </location>
</feature>
<keyword evidence="9" id="KW-0325">Glycoprotein</keyword>
<dbReference type="InterPro" id="IPR017871">
    <property type="entry name" value="ABC_transporter-like_CS"/>
</dbReference>
<keyword evidence="6 14" id="KW-0067">ATP-binding</keyword>
<feature type="domain" description="ABC transmembrane type-1" evidence="13">
    <location>
        <begin position="1012"/>
        <end position="1297"/>
    </location>
</feature>
<dbReference type="GO" id="GO:0000329">
    <property type="term" value="C:fungal-type vacuole membrane"/>
    <property type="evidence" value="ECO:0007669"/>
    <property type="project" value="TreeGrafter"/>
</dbReference>
<comment type="subcellular location">
    <subcellularLocation>
        <location evidence="1">Membrane</location>
        <topology evidence="1">Multi-pass membrane protein</topology>
    </subcellularLocation>
</comment>
<evidence type="ECO:0000256" key="8">
    <source>
        <dbReference type="ARBA" id="ARBA00023136"/>
    </source>
</evidence>
<dbReference type="InterPro" id="IPR036640">
    <property type="entry name" value="ABC1_TM_sf"/>
</dbReference>
<feature type="compositionally biased region" description="Basic and acidic residues" evidence="10">
    <location>
        <begin position="1481"/>
        <end position="1490"/>
    </location>
</feature>
<comment type="caution">
    <text evidence="14">The sequence shown here is derived from an EMBL/GenBank/DDBJ whole genome shotgun (WGS) entry which is preliminary data.</text>
</comment>
<evidence type="ECO:0000256" key="10">
    <source>
        <dbReference type="SAM" id="MobiDB-lite"/>
    </source>
</evidence>
<dbReference type="PROSITE" id="PS50893">
    <property type="entry name" value="ABC_TRANSPORTER_2"/>
    <property type="match status" value="2"/>
</dbReference>
<feature type="compositionally biased region" description="Acidic residues" evidence="10">
    <location>
        <begin position="1491"/>
        <end position="1501"/>
    </location>
</feature>
<dbReference type="InParanoid" id="A0A4Q1BW36"/>
<keyword evidence="7 11" id="KW-1133">Transmembrane helix</keyword>
<feature type="transmembrane region" description="Helical" evidence="11">
    <location>
        <begin position="570"/>
        <end position="594"/>
    </location>
</feature>
<feature type="transmembrane region" description="Helical" evidence="11">
    <location>
        <begin position="336"/>
        <end position="353"/>
    </location>
</feature>
<dbReference type="EMBL" id="SDIL01000002">
    <property type="protein sequence ID" value="RXK42365.1"/>
    <property type="molecule type" value="Genomic_DNA"/>
</dbReference>
<feature type="transmembrane region" description="Helical" evidence="11">
    <location>
        <begin position="26"/>
        <end position="44"/>
    </location>
</feature>
<feature type="transmembrane region" description="Helical" evidence="11">
    <location>
        <begin position="1056"/>
        <end position="1086"/>
    </location>
</feature>
<dbReference type="InterPro" id="IPR011527">
    <property type="entry name" value="ABC1_TM_dom"/>
</dbReference>